<dbReference type="PANTHER" id="PTHR43095">
    <property type="entry name" value="SUGAR KINASE"/>
    <property type="match status" value="1"/>
</dbReference>
<dbReference type="PANTHER" id="PTHR43095:SF5">
    <property type="entry name" value="XYLULOSE KINASE"/>
    <property type="match status" value="1"/>
</dbReference>
<dbReference type="AlphaFoldDB" id="A0A1C7IC08"/>
<dbReference type="GO" id="GO:0005975">
    <property type="term" value="P:carbohydrate metabolic process"/>
    <property type="evidence" value="ECO:0007669"/>
    <property type="project" value="InterPro"/>
</dbReference>
<dbReference type="CDD" id="cd07809">
    <property type="entry name" value="ASKHA_NBD_FGGY_BaXK-like"/>
    <property type="match status" value="1"/>
</dbReference>
<dbReference type="InterPro" id="IPR043129">
    <property type="entry name" value="ATPase_NBD"/>
</dbReference>
<dbReference type="InterPro" id="IPR018484">
    <property type="entry name" value="FGGY_N"/>
</dbReference>
<dbReference type="KEGG" id="byl:A4V09_12665"/>
<proteinExistence type="inferred from homology"/>
<dbReference type="RefSeq" id="WP_065542709.1">
    <property type="nucleotide sequence ID" value="NZ_CP015405.2"/>
</dbReference>
<name>A0A1C7IC08_9FIRM</name>
<dbReference type="Pfam" id="PF00370">
    <property type="entry name" value="FGGY_N"/>
    <property type="match status" value="1"/>
</dbReference>
<evidence type="ECO:0000256" key="1">
    <source>
        <dbReference type="ARBA" id="ARBA00009156"/>
    </source>
</evidence>
<evidence type="ECO:0000256" key="2">
    <source>
        <dbReference type="ARBA" id="ARBA00022679"/>
    </source>
</evidence>
<dbReference type="Gene3D" id="3.30.420.40">
    <property type="match status" value="2"/>
</dbReference>
<organism evidence="6 7">
    <name type="scientific">Blautia pseudococcoides</name>
    <dbReference type="NCBI Taxonomy" id="1796616"/>
    <lineage>
        <taxon>Bacteria</taxon>
        <taxon>Bacillati</taxon>
        <taxon>Bacillota</taxon>
        <taxon>Clostridia</taxon>
        <taxon>Lachnospirales</taxon>
        <taxon>Lachnospiraceae</taxon>
        <taxon>Blautia</taxon>
    </lineage>
</organism>
<dbReference type="InterPro" id="IPR050406">
    <property type="entry name" value="FGGY_Carb_Kinase"/>
</dbReference>
<dbReference type="Proteomes" id="UP000092574">
    <property type="component" value="Chromosome"/>
</dbReference>
<keyword evidence="3" id="KW-0418">Kinase</keyword>
<gene>
    <name evidence="6" type="ORF">A4V09_12665</name>
</gene>
<feature type="domain" description="Carbohydrate kinase FGGY N-terminal" evidence="4">
    <location>
        <begin position="18"/>
        <end position="262"/>
    </location>
</feature>
<evidence type="ECO:0000256" key="3">
    <source>
        <dbReference type="ARBA" id="ARBA00022777"/>
    </source>
</evidence>
<protein>
    <submittedName>
        <fullName evidence="6">ATPase</fullName>
    </submittedName>
</protein>
<dbReference type="InterPro" id="IPR018485">
    <property type="entry name" value="FGGY_C"/>
</dbReference>
<dbReference type="GO" id="GO:0016301">
    <property type="term" value="F:kinase activity"/>
    <property type="evidence" value="ECO:0007669"/>
    <property type="project" value="UniProtKB-KW"/>
</dbReference>
<evidence type="ECO:0000259" key="5">
    <source>
        <dbReference type="Pfam" id="PF02782"/>
    </source>
</evidence>
<keyword evidence="7" id="KW-1185">Reference proteome</keyword>
<reference evidence="6" key="1">
    <citation type="submission" date="2017-04" db="EMBL/GenBank/DDBJ databases">
        <title>Complete Genome Sequences of Twelve Strains of a Stable Defined Moderately Diverse Mouse Microbiota 2 (sDMDMm2).</title>
        <authorList>
            <person name="Uchimura Y."/>
            <person name="Wyss M."/>
            <person name="Brugiroux S."/>
            <person name="Limenitakis J.P."/>
            <person name="Stecher B."/>
            <person name="McCoy K.D."/>
            <person name="Macpherson A.J."/>
        </authorList>
    </citation>
    <scope>NUCLEOTIDE SEQUENCE</scope>
    <source>
        <strain evidence="6">YL58</strain>
    </source>
</reference>
<comment type="similarity">
    <text evidence="1">Belongs to the FGGY kinase family.</text>
</comment>
<sequence length="535" mass="58735">MGLDLEKAKNVIESGKAVLGIEFGSTRIKAVLIGEDNAPIASGSHDWENRLEHNIWTYSLEDIWTGLQDSYAKMAEDVKEKYGAVITKLGAVGFSAMMHGYMVFDEKDELLVPFRTWRNTMTEEASDKLTEVFRFNIPQRWSIAHLYQAVLNHEEHVSKIKFQTTLAGYIHWKLTGQKVLGVGEASGMFPIDMNTGDYNARMMEQFDELVAGKKYPWKLGEILPKVLGAGEDAGVLTEEGVKLLDVSGNLQAGIPVCPPEGDAGTGMTATNSIARRTGNVSAGTSVFAMVVLEKELSRVYKEIDMVTTPTGNLVAMVHCNNCTSDLNAWVFLFKEFAEAFGVEVDMNKLFGTLYNKALEGDDDCGGLLAYNYFSGEHITGFEEGRPLFARMPESRFNLANFMRVHLFTALGALKTGLDILLKDEGVKLDKILGHGGLFKTKGVGQKIMAGAIDVPVSVMETAGEGGAWGIALLASYMVNKDEKETLDDYLTNKVFAGETGSEMAPDPADVAGYDKFIRRYKEGLAIERAAVDNMK</sequence>
<keyword evidence="2" id="KW-0808">Transferase</keyword>
<feature type="domain" description="Carbohydrate kinase FGGY C-terminal" evidence="5">
    <location>
        <begin position="279"/>
        <end position="477"/>
    </location>
</feature>
<evidence type="ECO:0000313" key="7">
    <source>
        <dbReference type="Proteomes" id="UP000092574"/>
    </source>
</evidence>
<dbReference type="STRING" id="1796616.A4V09_12665"/>
<dbReference type="Pfam" id="PF02782">
    <property type="entry name" value="FGGY_C"/>
    <property type="match status" value="1"/>
</dbReference>
<accession>A0A1C7IC08</accession>
<evidence type="ECO:0000259" key="4">
    <source>
        <dbReference type="Pfam" id="PF00370"/>
    </source>
</evidence>
<evidence type="ECO:0000313" key="6">
    <source>
        <dbReference type="EMBL" id="ANU76548.1"/>
    </source>
</evidence>
<dbReference type="EMBL" id="CP015405">
    <property type="protein sequence ID" value="ANU76548.1"/>
    <property type="molecule type" value="Genomic_DNA"/>
</dbReference>
<dbReference type="OrthoDB" id="9760563at2"/>
<dbReference type="SUPFAM" id="SSF53067">
    <property type="entry name" value="Actin-like ATPase domain"/>
    <property type="match status" value="2"/>
</dbReference>